<dbReference type="Proteomes" id="UP000578449">
    <property type="component" value="Unassembled WGS sequence"/>
</dbReference>
<reference evidence="2 3" key="1">
    <citation type="submission" date="2020-08" db="EMBL/GenBank/DDBJ databases">
        <title>Genomic Encyclopedia of Type Strains, Phase IV (KMG-IV): sequencing the most valuable type-strain genomes for metagenomic binning, comparative biology and taxonomic classification.</title>
        <authorList>
            <person name="Goeker M."/>
        </authorList>
    </citation>
    <scope>NUCLEOTIDE SEQUENCE [LARGE SCALE GENOMIC DNA]</scope>
    <source>
        <strain evidence="2 3">DSM 45615</strain>
    </source>
</reference>
<gene>
    <name evidence="2" type="ORF">HNP84_005960</name>
</gene>
<dbReference type="EMBL" id="JACHGN010000013">
    <property type="protein sequence ID" value="MBB5136216.1"/>
    <property type="molecule type" value="Genomic_DNA"/>
</dbReference>
<evidence type="ECO:0000313" key="3">
    <source>
        <dbReference type="Proteomes" id="UP000578449"/>
    </source>
</evidence>
<evidence type="ECO:0008006" key="4">
    <source>
        <dbReference type="Google" id="ProtNLM"/>
    </source>
</evidence>
<evidence type="ECO:0000313" key="2">
    <source>
        <dbReference type="EMBL" id="MBB5136216.1"/>
    </source>
</evidence>
<feature type="region of interest" description="Disordered" evidence="1">
    <location>
        <begin position="1"/>
        <end position="55"/>
    </location>
</feature>
<evidence type="ECO:0000256" key="1">
    <source>
        <dbReference type="SAM" id="MobiDB-lite"/>
    </source>
</evidence>
<accession>A0A840PC04</accession>
<organism evidence="2 3">
    <name type="scientific">Thermocatellispora tengchongensis</name>
    <dbReference type="NCBI Taxonomy" id="1073253"/>
    <lineage>
        <taxon>Bacteria</taxon>
        <taxon>Bacillati</taxon>
        <taxon>Actinomycetota</taxon>
        <taxon>Actinomycetes</taxon>
        <taxon>Streptosporangiales</taxon>
        <taxon>Streptosporangiaceae</taxon>
        <taxon>Thermocatellispora</taxon>
    </lineage>
</organism>
<protein>
    <recommendedName>
        <fullName evidence="4">Integrase</fullName>
    </recommendedName>
</protein>
<comment type="caution">
    <text evidence="2">The sequence shown here is derived from an EMBL/GenBank/DDBJ whole genome shotgun (WGS) entry which is preliminary data.</text>
</comment>
<keyword evidence="3" id="KW-1185">Reference proteome</keyword>
<name>A0A840PC04_9ACTN</name>
<dbReference type="RefSeq" id="WP_246518835.1">
    <property type="nucleotide sequence ID" value="NZ_BAABIX010000036.1"/>
</dbReference>
<proteinExistence type="predicted"/>
<sequence length="55" mass="6251">MGWSIKRVGKTGKPRYTAQYRDLRGEKQTIGTFSNKKGKPTEPGNEPRSSWPRGE</sequence>
<dbReference type="AlphaFoldDB" id="A0A840PC04"/>